<dbReference type="Proteomes" id="UP000008633">
    <property type="component" value="Chromosome"/>
</dbReference>
<dbReference type="eggNOG" id="COG3209">
    <property type="taxonomic scope" value="Bacteria"/>
</dbReference>
<organism evidence="5 6">
    <name type="scientific">Nitratifractor salsuginis (strain DSM 16511 / JCM 12458 / E9I37-1)</name>
    <dbReference type="NCBI Taxonomy" id="749222"/>
    <lineage>
        <taxon>Bacteria</taxon>
        <taxon>Pseudomonadati</taxon>
        <taxon>Campylobacterota</taxon>
        <taxon>Epsilonproteobacteria</taxon>
        <taxon>Campylobacterales</taxon>
        <taxon>Sulfurovaceae</taxon>
        <taxon>Nitratifractor</taxon>
    </lineage>
</organism>
<dbReference type="STRING" id="749222.Nitsa_0348"/>
<dbReference type="PANTHER" id="PTHR11219:SF69">
    <property type="entry name" value="TENEURIN-A"/>
    <property type="match status" value="1"/>
</dbReference>
<dbReference type="HOGENOM" id="CLU_1093412_0_0_7"/>
<evidence type="ECO:0000256" key="3">
    <source>
        <dbReference type="ARBA" id="ARBA00023157"/>
    </source>
</evidence>
<keyword evidence="2" id="KW-0677">Repeat</keyword>
<reference evidence="6" key="2">
    <citation type="submission" date="2011-01" db="EMBL/GenBank/DDBJ databases">
        <title>The complete genome of Nitratifractor salsuginis DSM 16511.</title>
        <authorList>
            <consortium name="US DOE Joint Genome Institute (JGI-PGF)"/>
            <person name="Lucas S."/>
            <person name="Copeland A."/>
            <person name="Lapidus A."/>
            <person name="Bruce D."/>
            <person name="Goodwin L."/>
            <person name="Pitluck S."/>
            <person name="Kyrpides N."/>
            <person name="Mavromatis K."/>
            <person name="Ivanova N."/>
            <person name="Mikhailova N."/>
            <person name="Zeytun A."/>
            <person name="Detter J.C."/>
            <person name="Tapia R."/>
            <person name="Han C."/>
            <person name="Land M."/>
            <person name="Hauser L."/>
            <person name="Markowitz V."/>
            <person name="Cheng J.-F."/>
            <person name="Hugenholtz P."/>
            <person name="Woyke T."/>
            <person name="Wu D."/>
            <person name="Tindall B."/>
            <person name="Schuetze A."/>
            <person name="Brambilla E."/>
            <person name="Klenk H.-P."/>
            <person name="Eisen J.A."/>
        </authorList>
    </citation>
    <scope>NUCLEOTIDE SEQUENCE [LARGE SCALE GENOMIC DNA]</scope>
    <source>
        <strain evidence="6">DSM 16511 / JCM 12458 / E9I37-1</strain>
    </source>
</reference>
<evidence type="ECO:0000256" key="1">
    <source>
        <dbReference type="ARBA" id="ARBA00022536"/>
    </source>
</evidence>
<gene>
    <name evidence="5" type="ordered locus">Nitsa_0348</name>
</gene>
<dbReference type="Gene3D" id="2.180.10.10">
    <property type="entry name" value="RHS repeat-associated core"/>
    <property type="match status" value="1"/>
</dbReference>
<dbReference type="EMBL" id="CP002452">
    <property type="protein sequence ID" value="ADV45619.1"/>
    <property type="molecule type" value="Genomic_DNA"/>
</dbReference>
<evidence type="ECO:0000259" key="4">
    <source>
        <dbReference type="Pfam" id="PF25023"/>
    </source>
</evidence>
<evidence type="ECO:0000313" key="5">
    <source>
        <dbReference type="EMBL" id="ADV45619.1"/>
    </source>
</evidence>
<feature type="domain" description="Teneurin-like YD-shell" evidence="4">
    <location>
        <begin position="11"/>
        <end position="118"/>
    </location>
</feature>
<keyword evidence="1" id="KW-0245">EGF-like domain</keyword>
<proteinExistence type="predicted"/>
<accession>E6WZW1</accession>
<dbReference type="NCBIfam" id="TIGR03696">
    <property type="entry name" value="Rhs_assc_core"/>
    <property type="match status" value="1"/>
</dbReference>
<dbReference type="KEGG" id="nsa:Nitsa_0348"/>
<keyword evidence="6" id="KW-1185">Reference proteome</keyword>
<sequence>MSDDKSVTLLAVYDREDRLLQRFEYAGERMPVAMRDANGKKYYLHYDQVGSLRAVTDSRHRLVKAIRYDSYGNILRDSNPRFQVPFGFAGGLYDRDTKLVHFGFREYDPFTGKWTSKDPLLFGGGDSNLYGYVLGDPVNLVDPWGLTDVNSGGGAGAGFMAGFGGANVHFHINCSSNGCFKITTICGRVGLGIGFNVGLEGNAGIDPSGTYGKDCDGEPKKCTYDWSLGIGGDLHFGIEGFGGSISYGSGGSSVIGDLPFGGGLDIGAGIEACLVISCPL</sequence>
<evidence type="ECO:0000313" key="6">
    <source>
        <dbReference type="Proteomes" id="UP000008633"/>
    </source>
</evidence>
<dbReference type="InterPro" id="IPR051216">
    <property type="entry name" value="Teneurin"/>
</dbReference>
<dbReference type="Pfam" id="PF25023">
    <property type="entry name" value="TEN_YD-shell"/>
    <property type="match status" value="1"/>
</dbReference>
<dbReference type="InterPro" id="IPR022385">
    <property type="entry name" value="Rhs_assc_core"/>
</dbReference>
<dbReference type="PANTHER" id="PTHR11219">
    <property type="entry name" value="TENEURIN AND N-ACETYLGLUCOSAMINE-1-PHOSPHODIESTER ALPHA-N-ACETYLGLUCOSAMINIDASE"/>
    <property type="match status" value="1"/>
</dbReference>
<dbReference type="AlphaFoldDB" id="E6WZW1"/>
<protein>
    <recommendedName>
        <fullName evidence="4">Teneurin-like YD-shell domain-containing protein</fullName>
    </recommendedName>
</protein>
<dbReference type="RefSeq" id="WP_013553315.1">
    <property type="nucleotide sequence ID" value="NC_014935.1"/>
</dbReference>
<dbReference type="InterPro" id="IPR056823">
    <property type="entry name" value="TEN-like_YD-shell"/>
</dbReference>
<reference evidence="5 6" key="1">
    <citation type="journal article" date="2011" name="Stand. Genomic Sci.">
        <title>Complete genome sequence of Nitratifractor salsuginis type strain (E9I37-1).</title>
        <authorList>
            <person name="Anderson I."/>
            <person name="Sikorski J."/>
            <person name="Zeytun A."/>
            <person name="Nolan M."/>
            <person name="Lapidus A."/>
            <person name="Lucas S."/>
            <person name="Hammon N."/>
            <person name="Deshpande S."/>
            <person name="Cheng J.F."/>
            <person name="Tapia R."/>
            <person name="Han C."/>
            <person name="Goodwin L."/>
            <person name="Pitluck S."/>
            <person name="Liolios K."/>
            <person name="Pagani I."/>
            <person name="Ivanova N."/>
            <person name="Huntemann M."/>
            <person name="Mavromatis K."/>
            <person name="Ovchinikova G."/>
            <person name="Pati A."/>
            <person name="Chen A."/>
            <person name="Palaniappan K."/>
            <person name="Land M."/>
            <person name="Hauser L."/>
            <person name="Brambilla E.M."/>
            <person name="Ngatchou-Djao O.D."/>
            <person name="Rohde M."/>
            <person name="Tindall B.J."/>
            <person name="Goker M."/>
            <person name="Detter J.C."/>
            <person name="Woyke T."/>
            <person name="Bristow J."/>
            <person name="Eisen J.A."/>
            <person name="Markowitz V."/>
            <person name="Hugenholtz P."/>
            <person name="Klenk H.P."/>
            <person name="Kyrpides N.C."/>
        </authorList>
    </citation>
    <scope>NUCLEOTIDE SEQUENCE [LARGE SCALE GENOMIC DNA]</scope>
    <source>
        <strain evidence="6">DSM 16511 / JCM 12458 / E9I37-1</strain>
    </source>
</reference>
<keyword evidence="3" id="KW-1015">Disulfide bond</keyword>
<evidence type="ECO:0000256" key="2">
    <source>
        <dbReference type="ARBA" id="ARBA00022737"/>
    </source>
</evidence>
<name>E6WZW1_NITSE</name>